<dbReference type="Pfam" id="PF08241">
    <property type="entry name" value="Methyltransf_11"/>
    <property type="match status" value="1"/>
</dbReference>
<dbReference type="EMBL" id="JADJEV010000003">
    <property type="protein sequence ID" value="MBK6972750.1"/>
    <property type="molecule type" value="Genomic_DNA"/>
</dbReference>
<evidence type="ECO:0000313" key="2">
    <source>
        <dbReference type="EMBL" id="MBK6972750.1"/>
    </source>
</evidence>
<feature type="domain" description="Methyltransferase type 11" evidence="1">
    <location>
        <begin position="87"/>
        <end position="200"/>
    </location>
</feature>
<name>A0A9D7DXK7_9PROT</name>
<dbReference type="Proteomes" id="UP000807785">
    <property type="component" value="Unassembled WGS sequence"/>
</dbReference>
<sequence length="269" mass="30712">MNRSKQEVQVASVLHNSKRLLRQMAAKVGLLIPTKNFVLHKGSMLPRPADRLNGPDQEDNEFFMNSAINEATRVIMKLGCTQRDFLVDIGCGQGRLPIGLTRELPSLRYLGIDVTESVIQWCKDYIESQYPSYQFQHINLINARYNPSGYVLNDDFHLPVTDGATDIVYMWGVVTNMEPEHLTVYASEITRILRSGGKAFLTANVEDNVPQFSINPENYVPWTYHGPLNIVRYERHYFLDVFQRAGLTLTDCEYHGAGNCQSDLYFVKQ</sequence>
<gene>
    <name evidence="2" type="ORF">IPH26_07255</name>
</gene>
<dbReference type="GO" id="GO:0032259">
    <property type="term" value="P:methylation"/>
    <property type="evidence" value="ECO:0007669"/>
    <property type="project" value="UniProtKB-KW"/>
</dbReference>
<dbReference type="InterPro" id="IPR013216">
    <property type="entry name" value="Methyltransf_11"/>
</dbReference>
<evidence type="ECO:0000313" key="3">
    <source>
        <dbReference type="Proteomes" id="UP000807785"/>
    </source>
</evidence>
<keyword evidence="2" id="KW-0808">Transferase</keyword>
<dbReference type="GO" id="GO:0008757">
    <property type="term" value="F:S-adenosylmethionine-dependent methyltransferase activity"/>
    <property type="evidence" value="ECO:0007669"/>
    <property type="project" value="InterPro"/>
</dbReference>
<evidence type="ECO:0000259" key="1">
    <source>
        <dbReference type="Pfam" id="PF08241"/>
    </source>
</evidence>
<protein>
    <submittedName>
        <fullName evidence="2">Class I SAM-dependent methyltransferase</fullName>
    </submittedName>
</protein>
<dbReference type="InterPro" id="IPR029063">
    <property type="entry name" value="SAM-dependent_MTases_sf"/>
</dbReference>
<dbReference type="CDD" id="cd02440">
    <property type="entry name" value="AdoMet_MTases"/>
    <property type="match status" value="1"/>
</dbReference>
<keyword evidence="2" id="KW-0489">Methyltransferase</keyword>
<organism evidence="2 3">
    <name type="scientific">Candidatus Methylophosphatis roskildensis</name>
    <dbReference type="NCBI Taxonomy" id="2899263"/>
    <lineage>
        <taxon>Bacteria</taxon>
        <taxon>Pseudomonadati</taxon>
        <taxon>Pseudomonadota</taxon>
        <taxon>Betaproteobacteria</taxon>
        <taxon>Nitrosomonadales</taxon>
        <taxon>Sterolibacteriaceae</taxon>
        <taxon>Candidatus Methylophosphatis</taxon>
    </lineage>
</organism>
<comment type="caution">
    <text evidence="2">The sequence shown here is derived from an EMBL/GenBank/DDBJ whole genome shotgun (WGS) entry which is preliminary data.</text>
</comment>
<accession>A0A9D7DXK7</accession>
<reference evidence="2" key="1">
    <citation type="submission" date="2020-10" db="EMBL/GenBank/DDBJ databases">
        <title>Connecting structure to function with the recovery of over 1000 high-quality activated sludge metagenome-assembled genomes encoding full-length rRNA genes using long-read sequencing.</title>
        <authorList>
            <person name="Singleton C.M."/>
            <person name="Petriglieri F."/>
            <person name="Kristensen J.M."/>
            <person name="Kirkegaard R.H."/>
            <person name="Michaelsen T.Y."/>
            <person name="Andersen M.H."/>
            <person name="Karst S.M."/>
            <person name="Dueholm M.S."/>
            <person name="Nielsen P.H."/>
            <person name="Albertsen M."/>
        </authorList>
    </citation>
    <scope>NUCLEOTIDE SEQUENCE</scope>
    <source>
        <strain evidence="2">Bjer_18-Q3-R1-45_BAT3C.347</strain>
    </source>
</reference>
<dbReference type="AlphaFoldDB" id="A0A9D7DXK7"/>
<proteinExistence type="predicted"/>
<dbReference type="Gene3D" id="3.40.50.150">
    <property type="entry name" value="Vaccinia Virus protein VP39"/>
    <property type="match status" value="1"/>
</dbReference>
<dbReference type="SUPFAM" id="SSF53335">
    <property type="entry name" value="S-adenosyl-L-methionine-dependent methyltransferases"/>
    <property type="match status" value="1"/>
</dbReference>